<protein>
    <recommendedName>
        <fullName evidence="2">CAAX prenyl protease 2/Lysostaphin resistance protein A-like domain-containing protein</fullName>
    </recommendedName>
</protein>
<dbReference type="PANTHER" id="PTHR35797">
    <property type="entry name" value="PROTEASE-RELATED"/>
    <property type="match status" value="1"/>
</dbReference>
<dbReference type="Proteomes" id="UP000000933">
    <property type="component" value="Chromosome"/>
</dbReference>
<proteinExistence type="predicted"/>
<dbReference type="PANTHER" id="PTHR35797:SF1">
    <property type="entry name" value="PROTEASE"/>
    <property type="match status" value="1"/>
</dbReference>
<organism evidence="3 4">
    <name type="scientific">Salinibacter ruber (strain M8)</name>
    <dbReference type="NCBI Taxonomy" id="761659"/>
    <lineage>
        <taxon>Bacteria</taxon>
        <taxon>Pseudomonadati</taxon>
        <taxon>Rhodothermota</taxon>
        <taxon>Rhodothermia</taxon>
        <taxon>Rhodothermales</taxon>
        <taxon>Salinibacteraceae</taxon>
        <taxon>Salinibacter</taxon>
    </lineage>
</organism>
<feature type="domain" description="CAAX prenyl protease 2/Lysostaphin resistance protein A-like" evidence="2">
    <location>
        <begin position="144"/>
        <end position="242"/>
    </location>
</feature>
<sequence length="306" mass="32945">MPTGYPGLPDVLLSLFHTLQHLMPETIRSNVRRFPTATFFILTFLFSWGYLGLTFGLIGTGASGPVQVPFAWGPLFGGLLTVWLLGESVSGWLGQVGRWRAGLRWYLLGIGILVVGKEMPNLVAWLLGADVSLVAGTEVPIVGYLVSMGITLFVAGALEEFGWRGFAQVRLQKQYGAVAASLFVGGMWALWHLPFLLLGVGGFDSFYVYVPEVMAFSVLLGWLYNATKGALPVVMITHAAHNRPDLLGVSGQMPPLAQSVPWDGVFYVLVMAVVIWQVGARTLSGDGRLPEIPGKAPASASQAPAE</sequence>
<feature type="transmembrane region" description="Helical" evidence="1">
    <location>
        <begin position="141"/>
        <end position="163"/>
    </location>
</feature>
<dbReference type="GO" id="GO:0080120">
    <property type="term" value="P:CAAX-box protein maturation"/>
    <property type="evidence" value="ECO:0007669"/>
    <property type="project" value="UniProtKB-ARBA"/>
</dbReference>
<reference evidence="3 4" key="1">
    <citation type="journal article" date="2010" name="ISME J.">
        <title>Fine-scale evolution: genomic, phenotypic and ecological differentiation in two coexisting Salinibacter ruber strains.</title>
        <authorList>
            <person name="Pena A."/>
            <person name="Teeling H."/>
            <person name="Huerta-Cepas J."/>
            <person name="Santos F."/>
            <person name="Yarza P."/>
            <person name="Brito-Echeverria J."/>
            <person name="Lucio M."/>
            <person name="Schmitt-Kopplin P."/>
            <person name="Meseguer I."/>
            <person name="Schenowitz C."/>
            <person name="Dossat C."/>
            <person name="Barbe V."/>
            <person name="Dopazo J."/>
            <person name="Rossello-Mora R."/>
            <person name="Schuler M."/>
            <person name="Glockner F.O."/>
            <person name="Amann R."/>
            <person name="Gabaldon T."/>
            <person name="Anton J."/>
        </authorList>
    </citation>
    <scope>NUCLEOTIDE SEQUENCE [LARGE SCALE GENOMIC DNA]</scope>
    <source>
        <strain evidence="3 4">M8</strain>
    </source>
</reference>
<gene>
    <name evidence="3" type="ordered locus">SRM_00175</name>
</gene>
<dbReference type="MEROPS" id="G05.004"/>
<dbReference type="KEGG" id="srm:SRM_00175"/>
<dbReference type="GO" id="GO:0004175">
    <property type="term" value="F:endopeptidase activity"/>
    <property type="evidence" value="ECO:0007669"/>
    <property type="project" value="UniProtKB-ARBA"/>
</dbReference>
<keyword evidence="1" id="KW-0812">Transmembrane</keyword>
<dbReference type="Pfam" id="PF02517">
    <property type="entry name" value="Rce1-like"/>
    <property type="match status" value="1"/>
</dbReference>
<evidence type="ECO:0000313" key="4">
    <source>
        <dbReference type="Proteomes" id="UP000000933"/>
    </source>
</evidence>
<dbReference type="AlphaFoldDB" id="D5H4Z1"/>
<evidence type="ECO:0000259" key="2">
    <source>
        <dbReference type="Pfam" id="PF02517"/>
    </source>
</evidence>
<feature type="transmembrane region" description="Helical" evidence="1">
    <location>
        <begin position="206"/>
        <end position="225"/>
    </location>
</feature>
<name>D5H4Z1_SALRM</name>
<feature type="transmembrane region" description="Helical" evidence="1">
    <location>
        <begin position="105"/>
        <end position="129"/>
    </location>
</feature>
<evidence type="ECO:0000313" key="3">
    <source>
        <dbReference type="EMBL" id="CBH23096.1"/>
    </source>
</evidence>
<evidence type="ECO:0000256" key="1">
    <source>
        <dbReference type="SAM" id="Phobius"/>
    </source>
</evidence>
<feature type="transmembrane region" description="Helical" evidence="1">
    <location>
        <begin position="70"/>
        <end position="93"/>
    </location>
</feature>
<feature type="transmembrane region" description="Helical" evidence="1">
    <location>
        <begin position="37"/>
        <end position="58"/>
    </location>
</feature>
<dbReference type="EMBL" id="FP565814">
    <property type="protein sequence ID" value="CBH23096.1"/>
    <property type="molecule type" value="Genomic_DNA"/>
</dbReference>
<accession>D5H4Z1</accession>
<dbReference type="InterPro" id="IPR003675">
    <property type="entry name" value="Rce1/LyrA-like_dom"/>
</dbReference>
<dbReference type="InterPro" id="IPR042150">
    <property type="entry name" value="MmRce1-like"/>
</dbReference>
<keyword evidence="1" id="KW-0472">Membrane</keyword>
<feature type="transmembrane region" description="Helical" evidence="1">
    <location>
        <begin position="175"/>
        <end position="200"/>
    </location>
</feature>
<dbReference type="HOGENOM" id="CLU_064706_4_0_10"/>
<reference evidence="4" key="2">
    <citation type="submission" date="2010-04" db="EMBL/GenBank/DDBJ databases">
        <title>Genome sequence of Salinibacter ruber M8.</title>
        <authorList>
            <consortium name="Genoscope"/>
        </authorList>
    </citation>
    <scope>NUCLEOTIDE SEQUENCE [LARGE SCALE GENOMIC DNA]</scope>
    <source>
        <strain evidence="4">M8</strain>
    </source>
</reference>
<keyword evidence="1" id="KW-1133">Transmembrane helix</keyword>